<dbReference type="SUPFAM" id="SSF81321">
    <property type="entry name" value="Family A G protein-coupled receptor-like"/>
    <property type="match status" value="1"/>
</dbReference>
<protein>
    <recommendedName>
        <fullName evidence="10">G-protein coupled receptors family 1 profile domain-containing protein</fullName>
    </recommendedName>
</protein>
<reference evidence="11" key="1">
    <citation type="submission" date="2021-04" db="EMBL/GenBank/DDBJ databases">
        <authorList>
            <consortium name="Molecular Ecology Group"/>
        </authorList>
    </citation>
    <scope>NUCLEOTIDE SEQUENCE</scope>
</reference>
<keyword evidence="12" id="KW-1185">Reference proteome</keyword>
<sequence>SPGLSAVHYVPLVVFPILLLQGIVGNILAIPILISVSRSAWSTVMYLACLAVTDLVILLIRCGSTWYKEAVGVDVSRRIISSSDAACKAYYFSFVCVQHINPWIVVAMSVDLMIATRWPRRTYIMCTLERARHVLLLIGILVVCLDISHFWTYGVPKPGLDCMYTEEFSDLFKNQIWPAMDNTFGTVLPLAAVSTCFGITARTLLRRSPTLIVEEESEMKKYFLELAALKDFKMICFILCLIFIFLGLCKISYILLTLLDSLAYIEIDCVTRELFDTLNMTFTFLFYGAKIYIYIAFSSMFREKLKFGFFKTIRKLEFFCKKICRCSRKWTLVPPKDKSQETGSFSGQKRHSSYIGSTSTTGDITLYQSSGTETTPQIFEHATASCLDSCENVDNSSVNYRNWNQSVPENSRDQRTWEDVQIAGSGTNV</sequence>
<evidence type="ECO:0000259" key="10">
    <source>
        <dbReference type="PROSITE" id="PS50262"/>
    </source>
</evidence>
<dbReference type="PROSITE" id="PS50262">
    <property type="entry name" value="G_PROTEIN_RECEP_F1_2"/>
    <property type="match status" value="1"/>
</dbReference>
<evidence type="ECO:0000256" key="2">
    <source>
        <dbReference type="ARBA" id="ARBA00022692"/>
    </source>
</evidence>
<evidence type="ECO:0000256" key="8">
    <source>
        <dbReference type="SAM" id="MobiDB-lite"/>
    </source>
</evidence>
<name>A0A8S3YN30_9EUPU</name>
<dbReference type="PANTHER" id="PTHR24243:SF230">
    <property type="entry name" value="G-PROTEIN COUPLED RECEPTORS FAMILY 1 PROFILE DOMAIN-CONTAINING PROTEIN"/>
    <property type="match status" value="1"/>
</dbReference>
<accession>A0A8S3YN30</accession>
<feature type="transmembrane region" description="Helical" evidence="9">
    <location>
        <begin position="234"/>
        <end position="258"/>
    </location>
</feature>
<gene>
    <name evidence="11" type="ORF">CUNI_LOCUS2229</name>
</gene>
<comment type="caution">
    <text evidence="11">The sequence shown here is derived from an EMBL/GenBank/DDBJ whole genome shotgun (WGS) entry which is preliminary data.</text>
</comment>
<feature type="transmembrane region" description="Helical" evidence="9">
    <location>
        <begin position="12"/>
        <end position="34"/>
    </location>
</feature>
<proteinExistence type="predicted"/>
<keyword evidence="5 9" id="KW-0472">Membrane</keyword>
<evidence type="ECO:0000256" key="1">
    <source>
        <dbReference type="ARBA" id="ARBA00004141"/>
    </source>
</evidence>
<keyword evidence="4" id="KW-0297">G-protein coupled receptor</keyword>
<evidence type="ECO:0000256" key="9">
    <source>
        <dbReference type="SAM" id="Phobius"/>
    </source>
</evidence>
<dbReference type="GO" id="GO:0005886">
    <property type="term" value="C:plasma membrane"/>
    <property type="evidence" value="ECO:0007669"/>
    <property type="project" value="TreeGrafter"/>
</dbReference>
<dbReference type="InterPro" id="IPR017452">
    <property type="entry name" value="GPCR_Rhodpsn_7TM"/>
</dbReference>
<keyword evidence="2 9" id="KW-0812">Transmembrane</keyword>
<feature type="transmembrane region" description="Helical" evidence="9">
    <location>
        <begin position="278"/>
        <end position="297"/>
    </location>
</feature>
<comment type="subcellular location">
    <subcellularLocation>
        <location evidence="1">Membrane</location>
        <topology evidence="1">Multi-pass membrane protein</topology>
    </subcellularLocation>
</comment>
<keyword evidence="3 9" id="KW-1133">Transmembrane helix</keyword>
<keyword evidence="6" id="KW-0675">Receptor</keyword>
<evidence type="ECO:0000256" key="5">
    <source>
        <dbReference type="ARBA" id="ARBA00023136"/>
    </source>
</evidence>
<dbReference type="Gene3D" id="1.20.1070.10">
    <property type="entry name" value="Rhodopsin 7-helix transmembrane proteins"/>
    <property type="match status" value="1"/>
</dbReference>
<dbReference type="EMBL" id="CAJHNH020000286">
    <property type="protein sequence ID" value="CAG5116671.1"/>
    <property type="molecule type" value="Genomic_DNA"/>
</dbReference>
<evidence type="ECO:0000313" key="11">
    <source>
        <dbReference type="EMBL" id="CAG5116671.1"/>
    </source>
</evidence>
<evidence type="ECO:0000256" key="7">
    <source>
        <dbReference type="ARBA" id="ARBA00023224"/>
    </source>
</evidence>
<feature type="transmembrane region" description="Helical" evidence="9">
    <location>
        <begin position="46"/>
        <end position="67"/>
    </location>
</feature>
<dbReference type="AlphaFoldDB" id="A0A8S3YN30"/>
<evidence type="ECO:0000256" key="6">
    <source>
        <dbReference type="ARBA" id="ARBA00023170"/>
    </source>
</evidence>
<evidence type="ECO:0000313" key="12">
    <source>
        <dbReference type="Proteomes" id="UP000678393"/>
    </source>
</evidence>
<feature type="region of interest" description="Disordered" evidence="8">
    <location>
        <begin position="336"/>
        <end position="356"/>
    </location>
</feature>
<dbReference type="PANTHER" id="PTHR24243">
    <property type="entry name" value="G-PROTEIN COUPLED RECEPTOR"/>
    <property type="match status" value="1"/>
</dbReference>
<dbReference type="Pfam" id="PF00001">
    <property type="entry name" value="7tm_1"/>
    <property type="match status" value="1"/>
</dbReference>
<organism evidence="11 12">
    <name type="scientific">Candidula unifasciata</name>
    <dbReference type="NCBI Taxonomy" id="100452"/>
    <lineage>
        <taxon>Eukaryota</taxon>
        <taxon>Metazoa</taxon>
        <taxon>Spiralia</taxon>
        <taxon>Lophotrochozoa</taxon>
        <taxon>Mollusca</taxon>
        <taxon>Gastropoda</taxon>
        <taxon>Heterobranchia</taxon>
        <taxon>Euthyneura</taxon>
        <taxon>Panpulmonata</taxon>
        <taxon>Eupulmonata</taxon>
        <taxon>Stylommatophora</taxon>
        <taxon>Helicina</taxon>
        <taxon>Helicoidea</taxon>
        <taxon>Geomitridae</taxon>
        <taxon>Candidula</taxon>
    </lineage>
</organism>
<feature type="transmembrane region" description="Helical" evidence="9">
    <location>
        <begin position="187"/>
        <end position="205"/>
    </location>
</feature>
<feature type="non-terminal residue" evidence="11">
    <location>
        <position position="1"/>
    </location>
</feature>
<dbReference type="GO" id="GO:0004930">
    <property type="term" value="F:G protein-coupled receptor activity"/>
    <property type="evidence" value="ECO:0007669"/>
    <property type="project" value="UniProtKB-KW"/>
</dbReference>
<dbReference type="InterPro" id="IPR000276">
    <property type="entry name" value="GPCR_Rhodpsn"/>
</dbReference>
<evidence type="ECO:0000256" key="4">
    <source>
        <dbReference type="ARBA" id="ARBA00023040"/>
    </source>
</evidence>
<feature type="domain" description="G-protein coupled receptors family 1 profile" evidence="10">
    <location>
        <begin position="25"/>
        <end position="287"/>
    </location>
</feature>
<dbReference type="OrthoDB" id="9990906at2759"/>
<dbReference type="Proteomes" id="UP000678393">
    <property type="component" value="Unassembled WGS sequence"/>
</dbReference>
<keyword evidence="7" id="KW-0807">Transducer</keyword>
<evidence type="ECO:0000256" key="3">
    <source>
        <dbReference type="ARBA" id="ARBA00022989"/>
    </source>
</evidence>
<feature type="transmembrane region" description="Helical" evidence="9">
    <location>
        <begin position="134"/>
        <end position="153"/>
    </location>
</feature>